<evidence type="ECO:0000259" key="2">
    <source>
        <dbReference type="PROSITE" id="PS50110"/>
    </source>
</evidence>
<evidence type="ECO:0000313" key="5">
    <source>
        <dbReference type="Proteomes" id="UP000278351"/>
    </source>
</evidence>
<dbReference type="InterPro" id="IPR007492">
    <property type="entry name" value="LytTR_DNA-bd_dom"/>
</dbReference>
<dbReference type="GO" id="GO:0000156">
    <property type="term" value="F:phosphorelay response regulator activity"/>
    <property type="evidence" value="ECO:0007669"/>
    <property type="project" value="InterPro"/>
</dbReference>
<dbReference type="Gene3D" id="2.40.50.1020">
    <property type="entry name" value="LytTr DNA-binding domain"/>
    <property type="match status" value="1"/>
</dbReference>
<feature type="domain" description="HTH LytTR-type" evidence="3">
    <location>
        <begin position="150"/>
        <end position="257"/>
    </location>
</feature>
<evidence type="ECO:0000259" key="3">
    <source>
        <dbReference type="PROSITE" id="PS50930"/>
    </source>
</evidence>
<dbReference type="InterPro" id="IPR001789">
    <property type="entry name" value="Sig_transdc_resp-reg_receiver"/>
</dbReference>
<keyword evidence="5" id="KW-1185">Reference proteome</keyword>
<dbReference type="EMBL" id="RPDH01000001">
    <property type="protein sequence ID" value="RPE14218.1"/>
    <property type="molecule type" value="Genomic_DNA"/>
</dbReference>
<gene>
    <name evidence="4" type="ORF">EGT74_12150</name>
</gene>
<keyword evidence="1" id="KW-0597">Phosphoprotein</keyword>
<dbReference type="InterPro" id="IPR046947">
    <property type="entry name" value="LytR-like"/>
</dbReference>
<dbReference type="PANTHER" id="PTHR37299">
    <property type="entry name" value="TRANSCRIPTIONAL REGULATOR-RELATED"/>
    <property type="match status" value="1"/>
</dbReference>
<dbReference type="Pfam" id="PF00072">
    <property type="entry name" value="Response_reg"/>
    <property type="match status" value="1"/>
</dbReference>
<dbReference type="PROSITE" id="PS50930">
    <property type="entry name" value="HTH_LYTTR"/>
    <property type="match status" value="1"/>
</dbReference>
<evidence type="ECO:0000313" key="4">
    <source>
        <dbReference type="EMBL" id="RPE14218.1"/>
    </source>
</evidence>
<dbReference type="SMART" id="SM00448">
    <property type="entry name" value="REC"/>
    <property type="match status" value="1"/>
</dbReference>
<dbReference type="AlphaFoldDB" id="A0A3N4Q1U9"/>
<proteinExistence type="predicted"/>
<dbReference type="PROSITE" id="PS50110">
    <property type="entry name" value="RESPONSE_REGULATORY"/>
    <property type="match status" value="1"/>
</dbReference>
<reference evidence="4 5" key="1">
    <citation type="submission" date="2018-11" db="EMBL/GenBank/DDBJ databases">
        <title>Chitinophaga lutea sp.nov., isolate from arsenic contaminated soil.</title>
        <authorList>
            <person name="Zong Y."/>
        </authorList>
    </citation>
    <scope>NUCLEOTIDE SEQUENCE [LARGE SCALE GENOMIC DNA]</scope>
    <source>
        <strain evidence="4 5">ZY74</strain>
    </source>
</reference>
<dbReference type="PANTHER" id="PTHR37299:SF1">
    <property type="entry name" value="STAGE 0 SPORULATION PROTEIN A HOMOLOG"/>
    <property type="match status" value="1"/>
</dbReference>
<feature type="domain" description="Response regulatory" evidence="2">
    <location>
        <begin position="7"/>
        <end position="120"/>
    </location>
</feature>
<name>A0A3N4Q1U9_9BACT</name>
<dbReference type="InterPro" id="IPR011006">
    <property type="entry name" value="CheY-like_superfamily"/>
</dbReference>
<dbReference type="Pfam" id="PF04397">
    <property type="entry name" value="LytTR"/>
    <property type="match status" value="1"/>
</dbReference>
<evidence type="ECO:0000256" key="1">
    <source>
        <dbReference type="PROSITE-ProRule" id="PRU00169"/>
    </source>
</evidence>
<dbReference type="SMART" id="SM00850">
    <property type="entry name" value="LytTR"/>
    <property type="match status" value="1"/>
</dbReference>
<dbReference type="GO" id="GO:0003677">
    <property type="term" value="F:DNA binding"/>
    <property type="evidence" value="ECO:0007669"/>
    <property type="project" value="InterPro"/>
</dbReference>
<protein>
    <submittedName>
        <fullName evidence="4">Response regulator</fullName>
    </submittedName>
</protein>
<comment type="caution">
    <text evidence="4">The sequence shown here is derived from an EMBL/GenBank/DDBJ whole genome shotgun (WGS) entry which is preliminary data.</text>
</comment>
<dbReference type="SUPFAM" id="SSF52172">
    <property type="entry name" value="CheY-like"/>
    <property type="match status" value="1"/>
</dbReference>
<sequence>MENHMIRAIITDDEVRSVETLRRLLEMYCPAVKVVAECYSAESTRRQIALHRPDLLFLDIAMPGKSGLDLLHELGETPFEIIFITAFNEFMTQAFRFSAIDYILKPVDEELLVKAVSRVEKRMSLAAAPASMEALRYNLKNLQHPQEMKICIPHAKGFVLVHLADIIYCEANNTYTTFFLTSGKPFVSSKSIIDFELLLQDTSFCRIHKSFLVNMLHIKEYVKGEGGSVILSNNAELEVSRRKKDHFLARVKEYYKF</sequence>
<accession>A0A3N4Q1U9</accession>
<dbReference type="Proteomes" id="UP000278351">
    <property type="component" value="Unassembled WGS sequence"/>
</dbReference>
<feature type="modified residue" description="4-aspartylphosphate" evidence="1">
    <location>
        <position position="59"/>
    </location>
</feature>
<organism evidence="4 5">
    <name type="scientific">Chitinophaga lutea</name>
    <dbReference type="NCBI Taxonomy" id="2488634"/>
    <lineage>
        <taxon>Bacteria</taxon>
        <taxon>Pseudomonadati</taxon>
        <taxon>Bacteroidota</taxon>
        <taxon>Chitinophagia</taxon>
        <taxon>Chitinophagales</taxon>
        <taxon>Chitinophagaceae</taxon>
        <taxon>Chitinophaga</taxon>
    </lineage>
</organism>
<dbReference type="Gene3D" id="3.40.50.2300">
    <property type="match status" value="1"/>
</dbReference>